<gene>
    <name evidence="2" type="ORF">N781_14405</name>
</gene>
<comment type="caution">
    <text evidence="2">The sequence shown here is derived from an EMBL/GenBank/DDBJ whole genome shotgun (WGS) entry which is preliminary data.</text>
</comment>
<dbReference type="Proteomes" id="UP000030528">
    <property type="component" value="Unassembled WGS sequence"/>
</dbReference>
<evidence type="ECO:0000313" key="3">
    <source>
        <dbReference type="Proteomes" id="UP000030528"/>
    </source>
</evidence>
<dbReference type="AlphaFoldDB" id="A0A0A5GND6"/>
<name>A0A0A5GND6_9BACI</name>
<organism evidence="2 3">
    <name type="scientific">Pontibacillus halophilus JSM 076056 = DSM 19796</name>
    <dbReference type="NCBI Taxonomy" id="1385510"/>
    <lineage>
        <taxon>Bacteria</taxon>
        <taxon>Bacillati</taxon>
        <taxon>Bacillota</taxon>
        <taxon>Bacilli</taxon>
        <taxon>Bacillales</taxon>
        <taxon>Bacillaceae</taxon>
        <taxon>Pontibacillus</taxon>
    </lineage>
</organism>
<protein>
    <recommendedName>
        <fullName evidence="1">Sublancin immunity protein SunI-like PH domain-containing protein</fullName>
    </recommendedName>
</protein>
<keyword evidence="3" id="KW-1185">Reference proteome</keyword>
<proteinExistence type="predicted"/>
<evidence type="ECO:0000313" key="2">
    <source>
        <dbReference type="EMBL" id="KGX92763.1"/>
    </source>
</evidence>
<dbReference type="Pfam" id="PF23491">
    <property type="entry name" value="bPH_8"/>
    <property type="match status" value="1"/>
</dbReference>
<dbReference type="STRING" id="1385510.GCA_000425205_01972"/>
<reference evidence="2 3" key="1">
    <citation type="submission" date="2013-08" db="EMBL/GenBank/DDBJ databases">
        <authorList>
            <person name="Huang J."/>
            <person name="Wang G."/>
        </authorList>
    </citation>
    <scope>NUCLEOTIDE SEQUENCE [LARGE SCALE GENOMIC DNA]</scope>
    <source>
        <strain evidence="2 3">JSM 076056</strain>
    </source>
</reference>
<dbReference type="InterPro" id="IPR055365">
    <property type="entry name" value="PH_SunI-like"/>
</dbReference>
<accession>A0A0A5GND6</accession>
<dbReference type="EMBL" id="AVPE01000005">
    <property type="protein sequence ID" value="KGX92763.1"/>
    <property type="molecule type" value="Genomic_DNA"/>
</dbReference>
<sequence length="111" mass="12835">MWFLLTIITIFLVLTLFKTRVRVQDDHLVISYLFTTRSVPLSKINSIYISPHYAGDSSVTDHVGIPSRLSERLIIETVQKKYLVYIDQPRRIVKSVKQARKDISIESSIDV</sequence>
<dbReference type="RefSeq" id="WP_026800359.1">
    <property type="nucleotide sequence ID" value="NZ_AULI01000007.1"/>
</dbReference>
<evidence type="ECO:0000259" key="1">
    <source>
        <dbReference type="Pfam" id="PF23491"/>
    </source>
</evidence>
<feature type="domain" description="Sublancin immunity protein SunI-like PH" evidence="1">
    <location>
        <begin position="17"/>
        <end position="97"/>
    </location>
</feature>
<dbReference type="eggNOG" id="ENOG5030CID">
    <property type="taxonomic scope" value="Bacteria"/>
</dbReference>